<keyword evidence="4" id="KW-1185">Reference proteome</keyword>
<evidence type="ECO:0000313" key="4">
    <source>
        <dbReference type="Proteomes" id="UP000836841"/>
    </source>
</evidence>
<feature type="compositionally biased region" description="Pro residues" evidence="1">
    <location>
        <begin position="62"/>
        <end position="76"/>
    </location>
</feature>
<evidence type="ECO:0000313" key="3">
    <source>
        <dbReference type="EMBL" id="CAH2036495.1"/>
    </source>
</evidence>
<reference evidence="3 4" key="1">
    <citation type="submission" date="2022-03" db="EMBL/GenBank/DDBJ databases">
        <authorList>
            <person name="Nunn A."/>
            <person name="Chopra R."/>
            <person name="Nunn A."/>
            <person name="Contreras Garrido A."/>
        </authorList>
    </citation>
    <scope>NUCLEOTIDE SEQUENCE [LARGE SCALE GENOMIC DNA]</scope>
</reference>
<dbReference type="Proteomes" id="UP000836841">
    <property type="component" value="Chromosome 1"/>
</dbReference>
<keyword evidence="2" id="KW-0812">Transmembrane</keyword>
<feature type="region of interest" description="Disordered" evidence="1">
    <location>
        <begin position="58"/>
        <end position="79"/>
    </location>
</feature>
<evidence type="ECO:0000256" key="1">
    <source>
        <dbReference type="SAM" id="MobiDB-lite"/>
    </source>
</evidence>
<evidence type="ECO:0000256" key="2">
    <source>
        <dbReference type="SAM" id="Phobius"/>
    </source>
</evidence>
<accession>A0AAU9RCS6</accession>
<feature type="transmembrane region" description="Helical" evidence="2">
    <location>
        <begin position="94"/>
        <end position="113"/>
    </location>
</feature>
<sequence length="128" mass="14017">MATAFSSASSSSNLYLHRFNQNHSHLPSLASPSIPPPSRLHPQTLFLAAAPLRVRRIAVSPLRPPTPPSPDPPPPRSTKSIVEVASMIQDRVQIFLALLIWISLFFWASALQGKDRGNGKGKKGSRFK</sequence>
<organism evidence="3 4">
    <name type="scientific">Thlaspi arvense</name>
    <name type="common">Field penny-cress</name>
    <dbReference type="NCBI Taxonomy" id="13288"/>
    <lineage>
        <taxon>Eukaryota</taxon>
        <taxon>Viridiplantae</taxon>
        <taxon>Streptophyta</taxon>
        <taxon>Embryophyta</taxon>
        <taxon>Tracheophyta</taxon>
        <taxon>Spermatophyta</taxon>
        <taxon>Magnoliopsida</taxon>
        <taxon>eudicotyledons</taxon>
        <taxon>Gunneridae</taxon>
        <taxon>Pentapetalae</taxon>
        <taxon>rosids</taxon>
        <taxon>malvids</taxon>
        <taxon>Brassicales</taxon>
        <taxon>Brassicaceae</taxon>
        <taxon>Thlaspideae</taxon>
        <taxon>Thlaspi</taxon>
    </lineage>
</organism>
<evidence type="ECO:0008006" key="5">
    <source>
        <dbReference type="Google" id="ProtNLM"/>
    </source>
</evidence>
<protein>
    <recommendedName>
        <fullName evidence="5">Transmembrane protein</fullName>
    </recommendedName>
</protein>
<dbReference type="PANTHER" id="PTHR37706:SF2">
    <property type="entry name" value="TRANSMEMBRANE PROTEIN"/>
    <property type="match status" value="1"/>
</dbReference>
<dbReference type="PANTHER" id="PTHR37706">
    <property type="entry name" value="TRANSMEMBRANE PROTEIN"/>
    <property type="match status" value="1"/>
</dbReference>
<keyword evidence="2" id="KW-0472">Membrane</keyword>
<keyword evidence="2" id="KW-1133">Transmembrane helix</keyword>
<gene>
    <name evidence="3" type="ORF">TAV2_LOCUS273</name>
</gene>
<name>A0AAU9RCS6_THLAR</name>
<proteinExistence type="predicted"/>
<dbReference type="EMBL" id="OU466857">
    <property type="protein sequence ID" value="CAH2036495.1"/>
    <property type="molecule type" value="Genomic_DNA"/>
</dbReference>
<dbReference type="AlphaFoldDB" id="A0AAU9RCS6"/>